<feature type="transmembrane region" description="Helical" evidence="8">
    <location>
        <begin position="316"/>
        <end position="345"/>
    </location>
</feature>
<reference evidence="10 11" key="1">
    <citation type="submission" date="2018-06" db="EMBL/GenBank/DDBJ databases">
        <title>Genome sequencing of Oceanotoga sp. sy52.</title>
        <authorList>
            <person name="Mori K."/>
        </authorList>
    </citation>
    <scope>NUCLEOTIDE SEQUENCE [LARGE SCALE GENOMIC DNA]</scope>
    <source>
        <strain evidence="11">sy52</strain>
    </source>
</reference>
<evidence type="ECO:0000256" key="4">
    <source>
        <dbReference type="ARBA" id="ARBA00022475"/>
    </source>
</evidence>
<proteinExistence type="inferred from homology"/>
<keyword evidence="4" id="KW-1003">Cell membrane</keyword>
<dbReference type="InterPro" id="IPR051475">
    <property type="entry name" value="Diverse_Ion_Transporter"/>
</dbReference>
<evidence type="ECO:0000256" key="1">
    <source>
        <dbReference type="ARBA" id="ARBA00004651"/>
    </source>
</evidence>
<keyword evidence="3" id="KW-0813">Transport</keyword>
<dbReference type="RefSeq" id="WP_190613989.1">
    <property type="nucleotide sequence ID" value="NZ_AP018712.1"/>
</dbReference>
<accession>A0A7G1G4L0</accession>
<protein>
    <submittedName>
        <fullName evidence="10">Citrate transporter</fullName>
    </submittedName>
</protein>
<dbReference type="InParanoid" id="A0A7G1G4L0"/>
<evidence type="ECO:0000259" key="9">
    <source>
        <dbReference type="Pfam" id="PF03600"/>
    </source>
</evidence>
<evidence type="ECO:0000256" key="2">
    <source>
        <dbReference type="ARBA" id="ARBA00009843"/>
    </source>
</evidence>
<evidence type="ECO:0000313" key="11">
    <source>
        <dbReference type="Proteomes" id="UP000516361"/>
    </source>
</evidence>
<feature type="transmembrane region" description="Helical" evidence="8">
    <location>
        <begin position="138"/>
        <end position="162"/>
    </location>
</feature>
<dbReference type="EMBL" id="AP018712">
    <property type="protein sequence ID" value="BBE31450.1"/>
    <property type="molecule type" value="Genomic_DNA"/>
</dbReference>
<feature type="transmembrane region" description="Helical" evidence="8">
    <location>
        <begin position="30"/>
        <end position="47"/>
    </location>
</feature>
<dbReference type="PANTHER" id="PTHR43568:SF1">
    <property type="entry name" value="P PROTEIN"/>
    <property type="match status" value="1"/>
</dbReference>
<evidence type="ECO:0000256" key="6">
    <source>
        <dbReference type="ARBA" id="ARBA00022989"/>
    </source>
</evidence>
<feature type="transmembrane region" description="Helical" evidence="8">
    <location>
        <begin position="248"/>
        <end position="265"/>
    </location>
</feature>
<gene>
    <name evidence="10" type="ORF">OSSY52_15910</name>
</gene>
<feature type="transmembrane region" description="Helical" evidence="8">
    <location>
        <begin position="403"/>
        <end position="424"/>
    </location>
</feature>
<keyword evidence="5 8" id="KW-0812">Transmembrane</keyword>
<evidence type="ECO:0000256" key="5">
    <source>
        <dbReference type="ARBA" id="ARBA00022692"/>
    </source>
</evidence>
<feature type="transmembrane region" description="Helical" evidence="8">
    <location>
        <begin position="357"/>
        <end position="382"/>
    </location>
</feature>
<comment type="similarity">
    <text evidence="2">Belongs to the CitM (TC 2.A.11) transporter family.</text>
</comment>
<feature type="transmembrane region" description="Helical" evidence="8">
    <location>
        <begin position="281"/>
        <end position="304"/>
    </location>
</feature>
<evidence type="ECO:0000256" key="7">
    <source>
        <dbReference type="ARBA" id="ARBA00023136"/>
    </source>
</evidence>
<feature type="domain" description="Citrate transporter-like" evidence="9">
    <location>
        <begin position="14"/>
        <end position="364"/>
    </location>
</feature>
<dbReference type="InterPro" id="IPR004680">
    <property type="entry name" value="Cit_transptr-like_dom"/>
</dbReference>
<name>A0A7G1G4L0_9BACT</name>
<dbReference type="PRINTS" id="PR00758">
    <property type="entry name" value="ARSENICPUMP"/>
</dbReference>
<evidence type="ECO:0000313" key="10">
    <source>
        <dbReference type="EMBL" id="BBE31450.1"/>
    </source>
</evidence>
<dbReference type="AlphaFoldDB" id="A0A7G1G4L0"/>
<feature type="transmembrane region" description="Helical" evidence="8">
    <location>
        <begin position="174"/>
        <end position="193"/>
    </location>
</feature>
<feature type="transmembrane region" description="Helical" evidence="8">
    <location>
        <begin position="93"/>
        <end position="126"/>
    </location>
</feature>
<dbReference type="FunCoup" id="A0A7G1G4L0">
    <property type="interactions" value="198"/>
</dbReference>
<feature type="transmembrane region" description="Helical" evidence="8">
    <location>
        <begin position="6"/>
        <end position="23"/>
    </location>
</feature>
<evidence type="ECO:0000256" key="8">
    <source>
        <dbReference type="SAM" id="Phobius"/>
    </source>
</evidence>
<keyword evidence="7 8" id="KW-0472">Membrane</keyword>
<dbReference type="Pfam" id="PF03600">
    <property type="entry name" value="CitMHS"/>
    <property type="match status" value="1"/>
</dbReference>
<dbReference type="Proteomes" id="UP000516361">
    <property type="component" value="Chromosome"/>
</dbReference>
<organism evidence="10 11">
    <name type="scientific">Tepiditoga spiralis</name>
    <dbReference type="NCBI Taxonomy" id="2108365"/>
    <lineage>
        <taxon>Bacteria</taxon>
        <taxon>Thermotogati</taxon>
        <taxon>Thermotogota</taxon>
        <taxon>Thermotogae</taxon>
        <taxon>Petrotogales</taxon>
        <taxon>Petrotogaceae</taxon>
        <taxon>Tepiditoga</taxon>
    </lineage>
</organism>
<evidence type="ECO:0000256" key="3">
    <source>
        <dbReference type="ARBA" id="ARBA00022448"/>
    </source>
</evidence>
<comment type="subcellular location">
    <subcellularLocation>
        <location evidence="1">Cell membrane</location>
        <topology evidence="1">Multi-pass membrane protein</topology>
    </subcellularLocation>
</comment>
<keyword evidence="11" id="KW-1185">Reference proteome</keyword>
<dbReference type="InterPro" id="IPR000802">
    <property type="entry name" value="Arsenical_pump_ArsB"/>
</dbReference>
<sequence>MSTLLVLAITFVTYFFIIFTRKIKKSIITFFLASLLFIFKPVEGFTLENLSHIVSFETLGILLGMTIIVEILKESGFFTYFAVKTIKASKYKFWIVLFLLMGIVIIFSAFLDNVVTILFIAPIIFLVADTLEVDPTPLMMLTIVMDNIGGMGTLIGSPVNIIIGTTSGIDFTKFLVTMGPITLLAFVASFFIFKIQNKIDTKSYNKKLEKLKEMDENKAITNKSMAIKGVVIFFIALMGFLTHESTHIPIAVVATSSALVLMLLTNKDFEEMAHEIDWDTLFFYSALFAVSYALSEIGAIDILANLFMPLMNTPMLLMLVFMFVSAMVMPFLNSVPGTLVLAPVVSVLVNKGAPFELWFAFAMGANLGTNLTPLGAVQNFVVVGLLKKDANVDISFSKYMKYGYIHVIVSLIIAVAYLFFHYYVMA</sequence>
<dbReference type="GO" id="GO:0015105">
    <property type="term" value="F:arsenite transmembrane transporter activity"/>
    <property type="evidence" value="ECO:0007669"/>
    <property type="project" value="InterPro"/>
</dbReference>
<feature type="transmembrane region" description="Helical" evidence="8">
    <location>
        <begin position="53"/>
        <end position="72"/>
    </location>
</feature>
<dbReference type="KEGG" id="ocy:OSSY52_15910"/>
<feature type="transmembrane region" description="Helical" evidence="8">
    <location>
        <begin position="225"/>
        <end position="241"/>
    </location>
</feature>
<dbReference type="PANTHER" id="PTHR43568">
    <property type="entry name" value="P PROTEIN"/>
    <property type="match status" value="1"/>
</dbReference>
<keyword evidence="6 8" id="KW-1133">Transmembrane helix</keyword>
<dbReference type="GO" id="GO:0005886">
    <property type="term" value="C:plasma membrane"/>
    <property type="evidence" value="ECO:0007669"/>
    <property type="project" value="UniProtKB-SubCell"/>
</dbReference>